<feature type="region of interest" description="Disordered" evidence="1">
    <location>
        <begin position="323"/>
        <end position="430"/>
    </location>
</feature>
<feature type="region of interest" description="Disordered" evidence="1">
    <location>
        <begin position="570"/>
        <end position="589"/>
    </location>
</feature>
<keyword evidence="3" id="KW-1185">Reference proteome</keyword>
<feature type="compositionally biased region" description="Low complexity" evidence="1">
    <location>
        <begin position="1"/>
        <end position="22"/>
    </location>
</feature>
<evidence type="ECO:0000256" key="1">
    <source>
        <dbReference type="SAM" id="MobiDB-lite"/>
    </source>
</evidence>
<dbReference type="Proteomes" id="UP001296104">
    <property type="component" value="Unassembled WGS sequence"/>
</dbReference>
<dbReference type="AlphaFoldDB" id="A0AAI8W0X5"/>
<feature type="compositionally biased region" description="Polar residues" evidence="1">
    <location>
        <begin position="539"/>
        <end position="555"/>
    </location>
</feature>
<feature type="region of interest" description="Disordered" evidence="1">
    <location>
        <begin position="450"/>
        <end position="485"/>
    </location>
</feature>
<feature type="region of interest" description="Disordered" evidence="1">
    <location>
        <begin position="521"/>
        <end position="562"/>
    </location>
</feature>
<evidence type="ECO:0000313" key="3">
    <source>
        <dbReference type="Proteomes" id="UP001296104"/>
    </source>
</evidence>
<feature type="compositionally biased region" description="Acidic residues" evidence="1">
    <location>
        <begin position="574"/>
        <end position="589"/>
    </location>
</feature>
<feature type="compositionally biased region" description="Polar residues" evidence="1">
    <location>
        <begin position="360"/>
        <end position="374"/>
    </location>
</feature>
<sequence length="589" mass="64666">MSAAPRSPSPSSSSSPERAGPAQSASGALRCADRLCSTGMEMSAGQSRKVISDFFGRNKKMTSTKEVKDPQKGIPAAVWHLMCRKSYQRAKYLADKSALAHCHFYLDNLTNQLVRIQLWRPEATFQVQLQAAAKKRLDDYHTTLRRNGNDQAAAQASATIAEKTNKKGKPVPLTNVQAVKMNHAEHIDAHFAGDGKTIKFLLDDFLPWISQQVESGDMTHLPPVEFLINDQVPGETVNDPANNYDRWCSYTDNADEEPNDVAENTAANISASSSKKRKLDAKDGAEESSPTPAKKAKVVLKVTRKQPSPKITINPRKYSAVLTNSSPEQTADFSTPSKKRTVSAKTPSPTITINPRKYSAISTNSSPEQASDFSTPLKKRKVSAKNPSPTITINPRKYSAVASNTSSEPAADLSTPSKKREVSAKTPSPTITINPRKYFATFFNTSSEPAADLSTLSKKRKADSDDMDLLNPPKKRAQRESTLPVSMQRAEAVSALPLYIPPPPIVREPRFNTPELPLYIPPPPIAREPQIVTPEQPKARSSTESSPKQQTNSANKPPIMARGMVFASAKTYDYDSDDYESDDYETDDE</sequence>
<comment type="caution">
    <text evidence="2">The sequence shown here is derived from an EMBL/GenBank/DDBJ whole genome shotgun (WGS) entry which is preliminary data.</text>
</comment>
<feature type="region of interest" description="Disordered" evidence="1">
    <location>
        <begin position="1"/>
        <end position="27"/>
    </location>
</feature>
<accession>A0AAI8W0X5</accession>
<feature type="region of interest" description="Disordered" evidence="1">
    <location>
        <begin position="251"/>
        <end position="296"/>
    </location>
</feature>
<feature type="compositionally biased region" description="Polar residues" evidence="1">
    <location>
        <begin position="343"/>
        <end position="353"/>
    </location>
</feature>
<organism evidence="2 3">
    <name type="scientific">Lecanosticta acicola</name>
    <dbReference type="NCBI Taxonomy" id="111012"/>
    <lineage>
        <taxon>Eukaryota</taxon>
        <taxon>Fungi</taxon>
        <taxon>Dikarya</taxon>
        <taxon>Ascomycota</taxon>
        <taxon>Pezizomycotina</taxon>
        <taxon>Dothideomycetes</taxon>
        <taxon>Dothideomycetidae</taxon>
        <taxon>Mycosphaerellales</taxon>
        <taxon>Mycosphaerellaceae</taxon>
        <taxon>Lecanosticta</taxon>
    </lineage>
</organism>
<name>A0AAI8W0X5_9PEZI</name>
<reference evidence="2" key="1">
    <citation type="submission" date="2023-11" db="EMBL/GenBank/DDBJ databases">
        <authorList>
            <person name="Alioto T."/>
            <person name="Alioto T."/>
            <person name="Gomez Garrido J."/>
        </authorList>
    </citation>
    <scope>NUCLEOTIDE SEQUENCE</scope>
</reference>
<protein>
    <submittedName>
        <fullName evidence="2">Uncharacterized protein</fullName>
    </submittedName>
</protein>
<proteinExistence type="predicted"/>
<evidence type="ECO:0000313" key="2">
    <source>
        <dbReference type="EMBL" id="CAK3739503.1"/>
    </source>
</evidence>
<dbReference type="EMBL" id="CAVMBE010000001">
    <property type="protein sequence ID" value="CAK3739503.1"/>
    <property type="molecule type" value="Genomic_DNA"/>
</dbReference>
<feature type="compositionally biased region" description="Polar residues" evidence="1">
    <location>
        <begin position="323"/>
        <end position="336"/>
    </location>
</feature>
<gene>
    <name evidence="2" type="ORF">LECACI_7A000062</name>
</gene>